<evidence type="ECO:0000259" key="2">
    <source>
        <dbReference type="PROSITE" id="PS50948"/>
    </source>
</evidence>
<dbReference type="PANTHER" id="PTHR11311">
    <property type="entry name" value="SPONDIN"/>
    <property type="match status" value="1"/>
</dbReference>
<keyword evidence="1" id="KW-0732">Signal</keyword>
<evidence type="ECO:0000313" key="5">
    <source>
        <dbReference type="WBParaSite" id="TCONS_00000288.p1"/>
    </source>
</evidence>
<dbReference type="STRING" id="6248.A0A0K0EN25"/>
<feature type="signal peptide" evidence="1">
    <location>
        <begin position="1"/>
        <end position="23"/>
    </location>
</feature>
<protein>
    <submittedName>
        <fullName evidence="4 5">Apple domain-containing protein</fullName>
    </submittedName>
</protein>
<reference evidence="4" key="1">
    <citation type="submission" date="2015-08" db="UniProtKB">
        <authorList>
            <consortium name="WormBaseParasite"/>
        </authorList>
    </citation>
    <scope>IDENTIFICATION</scope>
</reference>
<accession>A0A0K0EN25</accession>
<dbReference type="Proteomes" id="UP000035681">
    <property type="component" value="Unplaced"/>
</dbReference>
<keyword evidence="3" id="KW-1185">Reference proteome</keyword>
<dbReference type="WBParaSite" id="TCONS_00000288.p1">
    <property type="protein sequence ID" value="TCONS_00000288.p1"/>
    <property type="gene ID" value="XLOC_000297"/>
</dbReference>
<dbReference type="SMART" id="SM00209">
    <property type="entry name" value="TSP1"/>
    <property type="match status" value="3"/>
</dbReference>
<dbReference type="WBParaSite" id="SSTP_0001086300.1">
    <property type="protein sequence ID" value="SSTP_0001086300.1"/>
    <property type="gene ID" value="SSTP_0001086300"/>
</dbReference>
<proteinExistence type="predicted"/>
<feature type="domain" description="Apple" evidence="2">
    <location>
        <begin position="25"/>
        <end position="104"/>
    </location>
</feature>
<evidence type="ECO:0000313" key="4">
    <source>
        <dbReference type="WBParaSite" id="SSTP_0001086300.1"/>
    </source>
</evidence>
<evidence type="ECO:0000313" key="3">
    <source>
        <dbReference type="Proteomes" id="UP000035681"/>
    </source>
</evidence>
<organism evidence="4">
    <name type="scientific">Strongyloides stercoralis</name>
    <name type="common">Threadworm</name>
    <dbReference type="NCBI Taxonomy" id="6248"/>
    <lineage>
        <taxon>Eukaryota</taxon>
        <taxon>Metazoa</taxon>
        <taxon>Ecdysozoa</taxon>
        <taxon>Nematoda</taxon>
        <taxon>Chromadorea</taxon>
        <taxon>Rhabditida</taxon>
        <taxon>Tylenchina</taxon>
        <taxon>Panagrolaimomorpha</taxon>
        <taxon>Strongyloidoidea</taxon>
        <taxon>Strongyloididae</taxon>
        <taxon>Strongyloides</taxon>
    </lineage>
</organism>
<dbReference type="SUPFAM" id="SSF82895">
    <property type="entry name" value="TSP-1 type 1 repeat"/>
    <property type="match status" value="2"/>
</dbReference>
<dbReference type="SUPFAM" id="SSF57414">
    <property type="entry name" value="Hairpin loop containing domain-like"/>
    <property type="match status" value="1"/>
</dbReference>
<sequence length="575" mass="64407">MNININIIFFVFIFFMAFQTTLPSCPFYPILYGVNTQQPLGYNKNYFIRNSDDCRDACIKETNFTCTAFLWPGYPGHCYLFDKVNLSLQIFRDDGAYILYVESCSETIPSIGYCEFTVNQTGVSYHPTEKSETPGQTTQESCFQFCINQYKGLNYEAFIVSPTGLSTCMLYENIPQNLSTGTYNMWTKNCYPPPKNCEYTPWSEWSECSATCDGVQVKTRDVLQEGDPNGVPCLDSEKSLTQNCSIDCNSICTYGNWSSWSECDENCTQYSERDLLTGMLEECDTIEEPLMKNQSCTGGACPTPPPTTTTTVTIIVTSTLPTTPEEIITTMAPCIFGNWSGWSECNANCTQFRERPLISGEEDYCTTINDTLTEVQTCSGGLCPPITTTPLPIVEEGCRIDNIDSNSRPSTKFRAVGRQESCMGRCKIETKFKCQAYITGGPGNSCILFGNVTKPVMQVSNSIYYMQDLQCLAGKTPETSICVWEKQEKKVNGTTGTSSRNVAYRYYTIDANHCEHLCNMNHPIFKPESCGAWVYDPSAGFMKTLPNCYLYKPLTDDDITSFESGPGDLYIKKCP</sequence>
<dbReference type="InterPro" id="IPR003609">
    <property type="entry name" value="Pan_app"/>
</dbReference>
<dbReference type="Pfam" id="PF00090">
    <property type="entry name" value="TSP_1"/>
    <property type="match status" value="1"/>
</dbReference>
<evidence type="ECO:0000256" key="1">
    <source>
        <dbReference type="SAM" id="SignalP"/>
    </source>
</evidence>
<dbReference type="InterPro" id="IPR000884">
    <property type="entry name" value="TSP1_rpt"/>
</dbReference>
<dbReference type="Gene3D" id="2.20.100.10">
    <property type="entry name" value="Thrombospondin type-1 (TSP1) repeat"/>
    <property type="match status" value="1"/>
</dbReference>
<dbReference type="PANTHER" id="PTHR11311:SF15">
    <property type="entry name" value="SPONDIN-2"/>
    <property type="match status" value="1"/>
</dbReference>
<dbReference type="InterPro" id="IPR036383">
    <property type="entry name" value="TSP1_rpt_sf"/>
</dbReference>
<dbReference type="AlphaFoldDB" id="A0A0K0EN25"/>
<dbReference type="PROSITE" id="PS50092">
    <property type="entry name" value="TSP1"/>
    <property type="match status" value="3"/>
</dbReference>
<name>A0A0K0EN25_STRER</name>
<feature type="chain" id="PRO_5005328493" evidence="1">
    <location>
        <begin position="24"/>
        <end position="575"/>
    </location>
</feature>
<dbReference type="InterPro" id="IPR051418">
    <property type="entry name" value="Spondin/Thrombospondin_T1"/>
</dbReference>
<dbReference type="PROSITE" id="PS50948">
    <property type="entry name" value="PAN"/>
    <property type="match status" value="1"/>
</dbReference>